<evidence type="ECO:0000259" key="2">
    <source>
        <dbReference type="Pfam" id="PF01408"/>
    </source>
</evidence>
<evidence type="ECO:0000256" key="1">
    <source>
        <dbReference type="SAM" id="MobiDB-lite"/>
    </source>
</evidence>
<dbReference type="GO" id="GO:0033712">
    <property type="term" value="F:1,5-anhydro-D-fructose reductase (1,5-anhydro-D-mannitol-forming) activity"/>
    <property type="evidence" value="ECO:0007669"/>
    <property type="project" value="UniProtKB-EC"/>
</dbReference>
<dbReference type="AlphaFoldDB" id="A0A518B6G5"/>
<dbReference type="GO" id="GO:0000166">
    <property type="term" value="F:nucleotide binding"/>
    <property type="evidence" value="ECO:0007669"/>
    <property type="project" value="InterPro"/>
</dbReference>
<dbReference type="InterPro" id="IPR036291">
    <property type="entry name" value="NAD(P)-bd_dom_sf"/>
</dbReference>
<feature type="region of interest" description="Disordered" evidence="1">
    <location>
        <begin position="280"/>
        <end position="300"/>
    </location>
</feature>
<dbReference type="KEGG" id="knv:Pan216_34300"/>
<dbReference type="SUPFAM" id="SSF55347">
    <property type="entry name" value="Glyceraldehyde-3-phosphate dehydrogenase-like, C-terminal domain"/>
    <property type="match status" value="1"/>
</dbReference>
<protein>
    <submittedName>
        <fullName evidence="4">1,5-anhydro-D-fructose reductase</fullName>
        <ecNumber evidence="4">1.1.1.292</ecNumber>
    </submittedName>
</protein>
<dbReference type="Proteomes" id="UP000317093">
    <property type="component" value="Chromosome"/>
</dbReference>
<sequence>MAKVGFGIVGCGMIAKFHARAIDDLRGAQLRGVVTSNPDKATAMLEESYPHAVDIHTDLDEMLARDDIDVINICTPSGAHLDPAVKAAKAGKHVVVEKPLEITLKRCDKIINACRDAGVLLCTIFPSRFSDVNQELRKAIDKGRFGNLTLGETTVKWWRPQSYYDSGGWRGTWQLDGGGALMNQAIHNVDLLYSMMGDVAQVGAFTSLLAHERIEVEDTAVASLRFQNGALGSILATTSVYPGLLKTIGIHGDKGSAVVEQDDLLTWTFAKEQKRDATIRENFGKKSGATGGASDPGAISHTGHARQLADFVKAITKGTTPLVDGEEGRKAVEIILAIYQSQATGKIVKLPLARDPKPPMLAS</sequence>
<dbReference type="OrthoDB" id="9815825at2"/>
<dbReference type="PANTHER" id="PTHR43249">
    <property type="entry name" value="UDP-N-ACETYL-2-AMINO-2-DEOXY-D-GLUCURONATE OXIDASE"/>
    <property type="match status" value="1"/>
</dbReference>
<dbReference type="EC" id="1.1.1.292" evidence="4"/>
<gene>
    <name evidence="4" type="primary">afr_1</name>
    <name evidence="4" type="ORF">Pan216_34300</name>
</gene>
<feature type="domain" description="GFO/IDH/MocA-like oxidoreductase" evidence="3">
    <location>
        <begin position="134"/>
        <end position="257"/>
    </location>
</feature>
<dbReference type="Pfam" id="PF22725">
    <property type="entry name" value="GFO_IDH_MocA_C3"/>
    <property type="match status" value="1"/>
</dbReference>
<organism evidence="4 5">
    <name type="scientific">Kolteria novifilia</name>
    <dbReference type="NCBI Taxonomy" id="2527975"/>
    <lineage>
        <taxon>Bacteria</taxon>
        <taxon>Pseudomonadati</taxon>
        <taxon>Planctomycetota</taxon>
        <taxon>Planctomycetia</taxon>
        <taxon>Kolteriales</taxon>
        <taxon>Kolteriaceae</taxon>
        <taxon>Kolteria</taxon>
    </lineage>
</organism>
<dbReference type="InterPro" id="IPR055170">
    <property type="entry name" value="GFO_IDH_MocA-like_dom"/>
</dbReference>
<keyword evidence="4" id="KW-0560">Oxidoreductase</keyword>
<reference evidence="4 5" key="1">
    <citation type="submission" date="2019-02" db="EMBL/GenBank/DDBJ databases">
        <title>Deep-cultivation of Planctomycetes and their phenomic and genomic characterization uncovers novel biology.</title>
        <authorList>
            <person name="Wiegand S."/>
            <person name="Jogler M."/>
            <person name="Boedeker C."/>
            <person name="Pinto D."/>
            <person name="Vollmers J."/>
            <person name="Rivas-Marin E."/>
            <person name="Kohn T."/>
            <person name="Peeters S.H."/>
            <person name="Heuer A."/>
            <person name="Rast P."/>
            <person name="Oberbeckmann S."/>
            <person name="Bunk B."/>
            <person name="Jeske O."/>
            <person name="Meyerdierks A."/>
            <person name="Storesund J.E."/>
            <person name="Kallscheuer N."/>
            <person name="Luecker S."/>
            <person name="Lage O.M."/>
            <person name="Pohl T."/>
            <person name="Merkel B.J."/>
            <person name="Hornburger P."/>
            <person name="Mueller R.-W."/>
            <person name="Bruemmer F."/>
            <person name="Labrenz M."/>
            <person name="Spormann A.M."/>
            <person name="Op den Camp H."/>
            <person name="Overmann J."/>
            <person name="Amann R."/>
            <person name="Jetten M.S.M."/>
            <person name="Mascher T."/>
            <person name="Medema M.H."/>
            <person name="Devos D.P."/>
            <person name="Kaster A.-K."/>
            <person name="Ovreas L."/>
            <person name="Rohde M."/>
            <person name="Galperin M.Y."/>
            <person name="Jogler C."/>
        </authorList>
    </citation>
    <scope>NUCLEOTIDE SEQUENCE [LARGE SCALE GENOMIC DNA]</scope>
    <source>
        <strain evidence="4 5">Pan216</strain>
    </source>
</reference>
<dbReference type="PANTHER" id="PTHR43249:SF1">
    <property type="entry name" value="D-GLUCOSIDE 3-DEHYDROGENASE"/>
    <property type="match status" value="1"/>
</dbReference>
<proteinExistence type="predicted"/>
<dbReference type="SUPFAM" id="SSF51735">
    <property type="entry name" value="NAD(P)-binding Rossmann-fold domains"/>
    <property type="match status" value="1"/>
</dbReference>
<dbReference type="EMBL" id="CP036279">
    <property type="protein sequence ID" value="QDU62563.1"/>
    <property type="molecule type" value="Genomic_DNA"/>
</dbReference>
<evidence type="ECO:0000259" key="3">
    <source>
        <dbReference type="Pfam" id="PF22725"/>
    </source>
</evidence>
<dbReference type="RefSeq" id="WP_145259405.1">
    <property type="nucleotide sequence ID" value="NZ_CP036279.1"/>
</dbReference>
<dbReference type="Gene3D" id="3.30.360.10">
    <property type="entry name" value="Dihydrodipicolinate Reductase, domain 2"/>
    <property type="match status" value="1"/>
</dbReference>
<feature type="domain" description="Gfo/Idh/MocA-like oxidoreductase N-terminal" evidence="2">
    <location>
        <begin position="5"/>
        <end position="121"/>
    </location>
</feature>
<keyword evidence="5" id="KW-1185">Reference proteome</keyword>
<name>A0A518B6G5_9BACT</name>
<dbReference type="Pfam" id="PF01408">
    <property type="entry name" value="GFO_IDH_MocA"/>
    <property type="match status" value="1"/>
</dbReference>
<evidence type="ECO:0000313" key="5">
    <source>
        <dbReference type="Proteomes" id="UP000317093"/>
    </source>
</evidence>
<dbReference type="InterPro" id="IPR052515">
    <property type="entry name" value="Gfo/Idh/MocA_Oxidoreductase"/>
</dbReference>
<dbReference type="InterPro" id="IPR000683">
    <property type="entry name" value="Gfo/Idh/MocA-like_OxRdtase_N"/>
</dbReference>
<dbReference type="Gene3D" id="3.40.50.720">
    <property type="entry name" value="NAD(P)-binding Rossmann-like Domain"/>
    <property type="match status" value="1"/>
</dbReference>
<accession>A0A518B6G5</accession>
<evidence type="ECO:0000313" key="4">
    <source>
        <dbReference type="EMBL" id="QDU62563.1"/>
    </source>
</evidence>